<sequence length="505" mass="52497">MALAAPIVVTRVHTADAVTVTETYDTTTNTHTAPTVEILVSDGVSYTFTLDTPEKTFSTAQTATTTNTVTTLTPSTTSTNAFTVGTVSSTTAVTTSETDNGAAAGDNAQTTTQATTTAPQTTAATSETDNGAAAGDNAQTTTQDTTTAPQTTAATTTTQPATETQETTAQLPEDATISSVVKPVDPTNAETTPATTATPTTTETSHYISIPTVVASIATPTAGTTTTSSTAEATSTATSGKLPLPSAIVYSPYNNDNSCKDYATVLTDLTMIAGTGIKSIRVYGTDCGSIQTIENAAVNVGLKINQGFWITSDGVDSIDDGVTELIEWATSNSWDVFDYITVGNEAILSGYATVDELISKIAEVRAKLEAAGYTGEITTSEPPVTFQNNPSLCNDASIDFVGVNPHPYFDTYSSASTAGTFVKGQVEIVAGYCSKPIVVTETGYPSAGDVNGGNVPSPANQKLALQEILSEMDNAVTILTTFNDYWKDPGQYGIEQSFGSIQYWQ</sequence>
<dbReference type="InterPro" id="IPR050732">
    <property type="entry name" value="Beta-glucan_modifiers"/>
</dbReference>
<evidence type="ECO:0000256" key="5">
    <source>
        <dbReference type="ARBA" id="ARBA00022729"/>
    </source>
</evidence>
<evidence type="ECO:0000313" key="10">
    <source>
        <dbReference type="Proteomes" id="UP000038830"/>
    </source>
</evidence>
<evidence type="ECO:0000256" key="1">
    <source>
        <dbReference type="ARBA" id="ARBA00004191"/>
    </source>
</evidence>
<dbReference type="GO" id="GO:0071555">
    <property type="term" value="P:cell wall organization"/>
    <property type="evidence" value="ECO:0007669"/>
    <property type="project" value="TreeGrafter"/>
</dbReference>
<evidence type="ECO:0000313" key="9">
    <source>
        <dbReference type="EMBL" id="CEP23097.1"/>
    </source>
</evidence>
<proteinExistence type="inferred from homology"/>
<evidence type="ECO:0000256" key="7">
    <source>
        <dbReference type="ARBA" id="ARBA00023295"/>
    </source>
</evidence>
<dbReference type="PROSITE" id="PS00587">
    <property type="entry name" value="GLYCOSYL_HYDROL_F17"/>
    <property type="match status" value="1"/>
</dbReference>
<dbReference type="Proteomes" id="UP000038830">
    <property type="component" value="Unassembled WGS sequence"/>
</dbReference>
<dbReference type="InterPro" id="IPR017853">
    <property type="entry name" value="GH"/>
</dbReference>
<feature type="compositionally biased region" description="Low complexity" evidence="8">
    <location>
        <begin position="96"/>
        <end position="170"/>
    </location>
</feature>
<dbReference type="GO" id="GO:0009986">
    <property type="term" value="C:cell surface"/>
    <property type="evidence" value="ECO:0007669"/>
    <property type="project" value="TreeGrafter"/>
</dbReference>
<dbReference type="GO" id="GO:0005975">
    <property type="term" value="P:carbohydrate metabolic process"/>
    <property type="evidence" value="ECO:0007669"/>
    <property type="project" value="InterPro"/>
</dbReference>
<keyword evidence="3" id="KW-0134">Cell wall</keyword>
<name>A0A0H5C5K5_CYBJN</name>
<dbReference type="InterPro" id="IPR000490">
    <property type="entry name" value="Glyco_hydro_17"/>
</dbReference>
<feature type="compositionally biased region" description="Low complexity" evidence="8">
    <location>
        <begin position="186"/>
        <end position="203"/>
    </location>
</feature>
<dbReference type="SUPFAM" id="SSF51445">
    <property type="entry name" value="(Trans)glycosidases"/>
    <property type="match status" value="1"/>
</dbReference>
<gene>
    <name evidence="9" type="ORF">BN1211_3610</name>
</gene>
<dbReference type="GO" id="GO:0005576">
    <property type="term" value="C:extracellular region"/>
    <property type="evidence" value="ECO:0007669"/>
    <property type="project" value="TreeGrafter"/>
</dbReference>
<reference evidence="10" key="1">
    <citation type="journal article" date="2015" name="J. Biotechnol.">
        <title>The structure of the Cyberlindnera jadinii genome and its relation to Candida utilis analyzed by the occurrence of single nucleotide polymorphisms.</title>
        <authorList>
            <person name="Rupp O."/>
            <person name="Brinkrolf K."/>
            <person name="Buerth C."/>
            <person name="Kunigo M."/>
            <person name="Schneider J."/>
            <person name="Jaenicke S."/>
            <person name="Goesmann A."/>
            <person name="Puehler A."/>
            <person name="Jaeger K.-E."/>
            <person name="Ernst J.F."/>
        </authorList>
    </citation>
    <scope>NUCLEOTIDE SEQUENCE [LARGE SCALE GENOMIC DNA]</scope>
    <source>
        <strain evidence="10">ATCC 18201 / CBS 1600 / BCRC 20928 / JCM 3617 / NBRC 0987 / NRRL Y-1542</strain>
    </source>
</reference>
<dbReference type="PANTHER" id="PTHR16631">
    <property type="entry name" value="GLUCAN 1,3-BETA-GLUCOSIDASE"/>
    <property type="match status" value="1"/>
</dbReference>
<dbReference type="GO" id="GO:0009277">
    <property type="term" value="C:fungal-type cell wall"/>
    <property type="evidence" value="ECO:0007669"/>
    <property type="project" value="TreeGrafter"/>
</dbReference>
<evidence type="ECO:0000256" key="6">
    <source>
        <dbReference type="ARBA" id="ARBA00022801"/>
    </source>
</evidence>
<evidence type="ECO:0000256" key="3">
    <source>
        <dbReference type="ARBA" id="ARBA00022512"/>
    </source>
</evidence>
<protein>
    <recommendedName>
        <fullName evidence="11">Glycoside hydrolase</fullName>
    </recommendedName>
</protein>
<keyword evidence="4" id="KW-0964">Secreted</keyword>
<keyword evidence="5" id="KW-0732">Signal</keyword>
<comment type="similarity">
    <text evidence="2">Belongs to the glycosyl hydrolase 17 family.</text>
</comment>
<dbReference type="FunFam" id="3.20.20.80:FF:000160">
    <property type="entry name" value="Probable beta-glucosidase btgE"/>
    <property type="match status" value="1"/>
</dbReference>
<dbReference type="AlphaFoldDB" id="A0A0H5C5K5"/>
<dbReference type="GO" id="GO:0042973">
    <property type="term" value="F:glucan endo-1,3-beta-D-glucosidase activity"/>
    <property type="evidence" value="ECO:0007669"/>
    <property type="project" value="TreeGrafter"/>
</dbReference>
<evidence type="ECO:0000256" key="2">
    <source>
        <dbReference type="ARBA" id="ARBA00008773"/>
    </source>
</evidence>
<keyword evidence="6" id="KW-0378">Hydrolase</keyword>
<evidence type="ECO:0008006" key="11">
    <source>
        <dbReference type="Google" id="ProtNLM"/>
    </source>
</evidence>
<keyword evidence="7" id="KW-0326">Glycosidase</keyword>
<accession>A0A0H5C5K5</accession>
<evidence type="ECO:0000256" key="4">
    <source>
        <dbReference type="ARBA" id="ARBA00022525"/>
    </source>
</evidence>
<dbReference type="PANTHER" id="PTHR16631:SF24">
    <property type="entry name" value="FAMILY 17 GLUCOSIDASE SCW11-RELATED"/>
    <property type="match status" value="1"/>
</dbReference>
<comment type="subcellular location">
    <subcellularLocation>
        <location evidence="1">Secreted</location>
        <location evidence="1">Cell wall</location>
    </subcellularLocation>
</comment>
<dbReference type="EMBL" id="CDQK01000004">
    <property type="protein sequence ID" value="CEP23097.1"/>
    <property type="molecule type" value="Genomic_DNA"/>
</dbReference>
<organism evidence="9 10">
    <name type="scientific">Cyberlindnera jadinii (strain ATCC 18201 / CBS 1600 / BCRC 20928 / JCM 3617 / NBRC 0987 / NRRL Y-1542)</name>
    <name type="common">Torula yeast</name>
    <name type="synonym">Candida utilis</name>
    <dbReference type="NCBI Taxonomy" id="983966"/>
    <lineage>
        <taxon>Eukaryota</taxon>
        <taxon>Fungi</taxon>
        <taxon>Dikarya</taxon>
        <taxon>Ascomycota</taxon>
        <taxon>Saccharomycotina</taxon>
        <taxon>Saccharomycetes</taxon>
        <taxon>Phaffomycetales</taxon>
        <taxon>Phaffomycetaceae</taxon>
        <taxon>Cyberlindnera</taxon>
    </lineage>
</organism>
<evidence type="ECO:0000256" key="8">
    <source>
        <dbReference type="SAM" id="MobiDB-lite"/>
    </source>
</evidence>
<dbReference type="Gene3D" id="3.20.20.80">
    <property type="entry name" value="Glycosidases"/>
    <property type="match status" value="2"/>
</dbReference>
<feature type="region of interest" description="Disordered" evidence="8">
    <location>
        <begin position="96"/>
        <end position="203"/>
    </location>
</feature>